<proteinExistence type="predicted"/>
<reference evidence="1 2" key="1">
    <citation type="submission" date="2015-06" db="EMBL/GenBank/DDBJ databases">
        <title>Comparative genome analysis of nirS-carrying Bradyrhizobium sp. strains.</title>
        <authorList>
            <person name="Ishii S."/>
            <person name="Jang J."/>
            <person name="Nishizawa T."/>
            <person name="Senoo K."/>
        </authorList>
    </citation>
    <scope>NUCLEOTIDE SEQUENCE [LARGE SCALE GENOMIC DNA]</scope>
    <source>
        <strain evidence="1 2">TSA1</strain>
    </source>
</reference>
<dbReference type="RefSeq" id="WP_100178002.1">
    <property type="nucleotide sequence ID" value="NZ_LFJC01000003.1"/>
</dbReference>
<dbReference type="AlphaFoldDB" id="A0A2M6UE80"/>
<dbReference type="SUPFAM" id="SSF47598">
    <property type="entry name" value="Ribbon-helix-helix"/>
    <property type="match status" value="1"/>
</dbReference>
<evidence type="ECO:0000313" key="1">
    <source>
        <dbReference type="EMBL" id="PIT02841.1"/>
    </source>
</evidence>
<evidence type="ECO:0008006" key="3">
    <source>
        <dbReference type="Google" id="ProtNLM"/>
    </source>
</evidence>
<accession>A0A2M6UE80</accession>
<sequence>MADITVHLDDELYEKASRVAGRDNVSVKELVEEVMRRHLDYVEVVQDFSKMPPLSLENYELHRDADESDEDYAFRRSLFQ</sequence>
<protein>
    <recommendedName>
        <fullName evidence="3">Ribbon-helix-helix protein CopG domain-containing protein</fullName>
    </recommendedName>
</protein>
<dbReference type="GO" id="GO:0006355">
    <property type="term" value="P:regulation of DNA-templated transcription"/>
    <property type="evidence" value="ECO:0007669"/>
    <property type="project" value="InterPro"/>
</dbReference>
<comment type="caution">
    <text evidence="1">The sequence shown here is derived from an EMBL/GenBank/DDBJ whole genome shotgun (WGS) entry which is preliminary data.</text>
</comment>
<evidence type="ECO:0000313" key="2">
    <source>
        <dbReference type="Proteomes" id="UP000228930"/>
    </source>
</evidence>
<keyword evidence="2" id="KW-1185">Reference proteome</keyword>
<name>A0A2M6UE80_9BRAD</name>
<dbReference type="InterPro" id="IPR010985">
    <property type="entry name" value="Ribbon_hlx_hlx"/>
</dbReference>
<gene>
    <name evidence="1" type="ORF">TSA1_20350</name>
</gene>
<dbReference type="Proteomes" id="UP000228930">
    <property type="component" value="Unassembled WGS sequence"/>
</dbReference>
<dbReference type="EMBL" id="LFJC01000003">
    <property type="protein sequence ID" value="PIT02841.1"/>
    <property type="molecule type" value="Genomic_DNA"/>
</dbReference>
<organism evidence="1 2">
    <name type="scientific">Bradyrhizobium nitroreducens</name>
    <dbReference type="NCBI Taxonomy" id="709803"/>
    <lineage>
        <taxon>Bacteria</taxon>
        <taxon>Pseudomonadati</taxon>
        <taxon>Pseudomonadota</taxon>
        <taxon>Alphaproteobacteria</taxon>
        <taxon>Hyphomicrobiales</taxon>
        <taxon>Nitrobacteraceae</taxon>
        <taxon>Bradyrhizobium</taxon>
    </lineage>
</organism>